<keyword evidence="3" id="KW-1185">Reference proteome</keyword>
<dbReference type="InterPro" id="IPR041657">
    <property type="entry name" value="HTH_17"/>
</dbReference>
<proteinExistence type="predicted"/>
<evidence type="ECO:0000313" key="3">
    <source>
        <dbReference type="Proteomes" id="UP000195569"/>
    </source>
</evidence>
<dbReference type="Pfam" id="PF12728">
    <property type="entry name" value="HTH_17"/>
    <property type="match status" value="1"/>
</dbReference>
<comment type="caution">
    <text evidence="2">The sequence shown here is derived from an EMBL/GenBank/DDBJ whole genome shotgun (WGS) entry which is preliminary data.</text>
</comment>
<reference evidence="2" key="1">
    <citation type="submission" date="2016-12" db="EMBL/GenBank/DDBJ databases">
        <authorList>
            <person name="Moulin L."/>
        </authorList>
    </citation>
    <scope>NUCLEOTIDE SEQUENCE [LARGE SCALE GENOMIC DNA]</scope>
    <source>
        <strain evidence="2">STM 7183</strain>
    </source>
</reference>
<accession>A0A1N7RWJ9</accession>
<dbReference type="AlphaFoldDB" id="A0A1N7RWJ9"/>
<feature type="domain" description="Helix-turn-helix" evidence="1">
    <location>
        <begin position="9"/>
        <end position="51"/>
    </location>
</feature>
<protein>
    <recommendedName>
        <fullName evidence="1">Helix-turn-helix domain-containing protein</fullName>
    </recommendedName>
</protein>
<organism evidence="2 3">
    <name type="scientific">Paraburkholderia piptadeniae</name>
    <dbReference type="NCBI Taxonomy" id="1701573"/>
    <lineage>
        <taxon>Bacteria</taxon>
        <taxon>Pseudomonadati</taxon>
        <taxon>Pseudomonadota</taxon>
        <taxon>Betaproteobacteria</taxon>
        <taxon>Burkholderiales</taxon>
        <taxon>Burkholderiaceae</taxon>
        <taxon>Paraburkholderia</taxon>
    </lineage>
</organism>
<dbReference type="Proteomes" id="UP000195569">
    <property type="component" value="Unassembled WGS sequence"/>
</dbReference>
<gene>
    <name evidence="2" type="ORF">BN2476_230021</name>
</gene>
<sequence>MQGQCKRNLMSVAEVARLLNVSSGYVMRKLLRKHILRPVIVVGGRRYVLRAKAEAYCRKRKRIAHRALRELARVSQAAGLYSDAISKCHRRL</sequence>
<name>A0A1N7RWJ9_9BURK</name>
<evidence type="ECO:0000313" key="2">
    <source>
        <dbReference type="EMBL" id="SIT39472.1"/>
    </source>
</evidence>
<dbReference type="RefSeq" id="WP_143810937.1">
    <property type="nucleotide sequence ID" value="NZ_CYGY02000023.1"/>
</dbReference>
<dbReference type="EMBL" id="CYGY02000023">
    <property type="protein sequence ID" value="SIT39472.1"/>
    <property type="molecule type" value="Genomic_DNA"/>
</dbReference>
<evidence type="ECO:0000259" key="1">
    <source>
        <dbReference type="Pfam" id="PF12728"/>
    </source>
</evidence>